<keyword evidence="4" id="KW-1015">Disulfide bond</keyword>
<gene>
    <name evidence="6" type="ORF">IFM89_009788</name>
</gene>
<evidence type="ECO:0000256" key="1">
    <source>
        <dbReference type="ARBA" id="ARBA00009178"/>
    </source>
</evidence>
<feature type="signal peptide" evidence="5">
    <location>
        <begin position="1"/>
        <end position="17"/>
    </location>
</feature>
<keyword evidence="3 5" id="KW-0732">Signal</keyword>
<comment type="caution">
    <text evidence="6">The sequence shown here is derived from an EMBL/GenBank/DDBJ whole genome shotgun (WGS) entry which is preliminary data.</text>
</comment>
<dbReference type="EMBL" id="JADFTS010000004">
    <property type="protein sequence ID" value="KAF9608422.1"/>
    <property type="molecule type" value="Genomic_DNA"/>
</dbReference>
<organism evidence="6 7">
    <name type="scientific">Coptis chinensis</name>
    <dbReference type="NCBI Taxonomy" id="261450"/>
    <lineage>
        <taxon>Eukaryota</taxon>
        <taxon>Viridiplantae</taxon>
        <taxon>Streptophyta</taxon>
        <taxon>Embryophyta</taxon>
        <taxon>Tracheophyta</taxon>
        <taxon>Spermatophyta</taxon>
        <taxon>Magnoliopsida</taxon>
        <taxon>Ranunculales</taxon>
        <taxon>Ranunculaceae</taxon>
        <taxon>Coptidoideae</taxon>
        <taxon>Coptis</taxon>
    </lineage>
</organism>
<dbReference type="GO" id="GO:0019722">
    <property type="term" value="P:calcium-mediated signaling"/>
    <property type="evidence" value="ECO:0007669"/>
    <property type="project" value="TreeGrafter"/>
</dbReference>
<protein>
    <submittedName>
        <fullName evidence="6">Uncharacterized protein</fullName>
    </submittedName>
</protein>
<dbReference type="GO" id="GO:0009506">
    <property type="term" value="C:plasmodesma"/>
    <property type="evidence" value="ECO:0007669"/>
    <property type="project" value="TreeGrafter"/>
</dbReference>
<feature type="chain" id="PRO_5032853814" evidence="5">
    <location>
        <begin position="18"/>
        <end position="108"/>
    </location>
</feature>
<proteinExistence type="inferred from homology"/>
<keyword evidence="7" id="KW-1185">Reference proteome</keyword>
<accession>A0A835LXA3</accession>
<dbReference type="GO" id="GO:0005179">
    <property type="term" value="F:hormone activity"/>
    <property type="evidence" value="ECO:0007669"/>
    <property type="project" value="UniProtKB-KW"/>
</dbReference>
<comment type="similarity">
    <text evidence="1">Belongs to the plant rapid alkalinization factor (RALF) family.</text>
</comment>
<evidence type="ECO:0000256" key="4">
    <source>
        <dbReference type="ARBA" id="ARBA00023157"/>
    </source>
</evidence>
<evidence type="ECO:0000313" key="6">
    <source>
        <dbReference type="EMBL" id="KAF9608422.1"/>
    </source>
</evidence>
<evidence type="ECO:0000313" key="7">
    <source>
        <dbReference type="Proteomes" id="UP000631114"/>
    </source>
</evidence>
<dbReference type="OrthoDB" id="1863600at2759"/>
<dbReference type="Proteomes" id="UP000631114">
    <property type="component" value="Unassembled WGS sequence"/>
</dbReference>
<dbReference type="Pfam" id="PF05498">
    <property type="entry name" value="RALF"/>
    <property type="match status" value="1"/>
</dbReference>
<dbReference type="InterPro" id="IPR008801">
    <property type="entry name" value="RALF"/>
</dbReference>
<name>A0A835LXA3_9MAGN</name>
<reference evidence="6 7" key="1">
    <citation type="submission" date="2020-10" db="EMBL/GenBank/DDBJ databases">
        <title>The Coptis chinensis genome and diversification of protoberbering-type alkaloids.</title>
        <authorList>
            <person name="Wang B."/>
            <person name="Shu S."/>
            <person name="Song C."/>
            <person name="Liu Y."/>
        </authorList>
    </citation>
    <scope>NUCLEOTIDE SEQUENCE [LARGE SCALE GENOMIC DNA]</scope>
    <source>
        <strain evidence="6">HL-2020</strain>
        <tissue evidence="6">Leaf</tissue>
    </source>
</reference>
<dbReference type="PANTHER" id="PTHR33136:SF6">
    <property type="entry name" value="PROTEIN RALF-LIKE 34"/>
    <property type="match status" value="1"/>
</dbReference>
<dbReference type="AlphaFoldDB" id="A0A835LXA3"/>
<evidence type="ECO:0000256" key="5">
    <source>
        <dbReference type="SAM" id="SignalP"/>
    </source>
</evidence>
<evidence type="ECO:0000256" key="2">
    <source>
        <dbReference type="ARBA" id="ARBA00022702"/>
    </source>
</evidence>
<evidence type="ECO:0000256" key="3">
    <source>
        <dbReference type="ARBA" id="ARBA00022729"/>
    </source>
</evidence>
<keyword evidence="2" id="KW-0372">Hormone</keyword>
<dbReference type="PANTHER" id="PTHR33136">
    <property type="entry name" value="RAPID ALKALINIZATION FACTOR-LIKE"/>
    <property type="match status" value="1"/>
</dbReference>
<sequence length="108" mass="11878">MAPKFSLIIILFVLALADSTIVSDTHFGDSLFNVGEWIDQDEETTKNSNTVRRSLAQTGGHISYGALERDFVPCTNRGASYYNCQSASLANPYSRGCTKITHCQRNLG</sequence>